<reference evidence="3" key="1">
    <citation type="submission" date="2016-11" db="EMBL/GenBank/DDBJ databases">
        <authorList>
            <person name="Varghese N."/>
            <person name="Submissions S."/>
        </authorList>
    </citation>
    <scope>NUCLEOTIDE SEQUENCE [LARGE SCALE GENOMIC DNA]</scope>
    <source>
        <strain evidence="3">DSM 25330</strain>
    </source>
</reference>
<sequence length="247" mass="29123">MIKLFKNIRRKLLAENRFNKYLLYAIGEIILVMIGILLALQVNNWNTTRLLKSKEQVYLKQIRISLIGDLERIKEVKEFNALKASKIDSTFMMFEKTSNPEKYVPTIVNHMYVMNEFDVFEPNTIAFENMITSENIDLITNMELRNNLSQYYQRNFVNSTQERVKEKTRQFVDDISPKIGNRQLLKQFRLRDSHLPNISEVNIHSDKQVYSNLIIMDLSIDGQNKLLDTTAEEIRRLLDLIDNNLKS</sequence>
<protein>
    <submittedName>
        <fullName evidence="2">Uncharacterized protein</fullName>
    </submittedName>
</protein>
<keyword evidence="1" id="KW-0472">Membrane</keyword>
<name>A0A1M5SUP1_9FLAO</name>
<evidence type="ECO:0000256" key="1">
    <source>
        <dbReference type="SAM" id="Phobius"/>
    </source>
</evidence>
<dbReference type="RefSeq" id="WP_073085961.1">
    <property type="nucleotide sequence ID" value="NZ_FQWS01000002.1"/>
</dbReference>
<keyword evidence="1" id="KW-0812">Transmembrane</keyword>
<dbReference type="Proteomes" id="UP000184522">
    <property type="component" value="Unassembled WGS sequence"/>
</dbReference>
<dbReference type="STRING" id="1089305.SAMN05444148_1970"/>
<dbReference type="AlphaFoldDB" id="A0A1M5SUP1"/>
<dbReference type="EMBL" id="FQWS01000002">
    <property type="protein sequence ID" value="SHH41968.1"/>
    <property type="molecule type" value="Genomic_DNA"/>
</dbReference>
<accession>A0A1M5SUP1</accession>
<dbReference type="Pfam" id="PF19578">
    <property type="entry name" value="DUF6090"/>
    <property type="match status" value="1"/>
</dbReference>
<keyword evidence="1" id="KW-1133">Transmembrane helix</keyword>
<proteinExistence type="predicted"/>
<keyword evidence="3" id="KW-1185">Reference proteome</keyword>
<evidence type="ECO:0000313" key="3">
    <source>
        <dbReference type="Proteomes" id="UP000184522"/>
    </source>
</evidence>
<evidence type="ECO:0000313" key="2">
    <source>
        <dbReference type="EMBL" id="SHH41968.1"/>
    </source>
</evidence>
<dbReference type="InterPro" id="IPR045749">
    <property type="entry name" value="DUF6090"/>
</dbReference>
<dbReference type="OrthoDB" id="821805at2"/>
<feature type="transmembrane region" description="Helical" evidence="1">
    <location>
        <begin position="21"/>
        <end position="40"/>
    </location>
</feature>
<gene>
    <name evidence="2" type="ORF">SAMN05444148_1970</name>
</gene>
<organism evidence="2 3">
    <name type="scientific">Winogradskyella jejuensis</name>
    <dbReference type="NCBI Taxonomy" id="1089305"/>
    <lineage>
        <taxon>Bacteria</taxon>
        <taxon>Pseudomonadati</taxon>
        <taxon>Bacteroidota</taxon>
        <taxon>Flavobacteriia</taxon>
        <taxon>Flavobacteriales</taxon>
        <taxon>Flavobacteriaceae</taxon>
        <taxon>Winogradskyella</taxon>
    </lineage>
</organism>